<proteinExistence type="inferred from homology"/>
<dbReference type="Pfam" id="PF05365">
    <property type="entry name" value="UCR_UQCRX_QCR9"/>
    <property type="match status" value="1"/>
</dbReference>
<keyword evidence="4 12" id="KW-0679">Respiratory chain</keyword>
<evidence type="ECO:0000256" key="12">
    <source>
        <dbReference type="RuleBase" id="RU368056"/>
    </source>
</evidence>
<evidence type="ECO:0000256" key="3">
    <source>
        <dbReference type="ARBA" id="ARBA00022448"/>
    </source>
</evidence>
<accession>A0A2T3B0I7</accession>
<dbReference type="GO" id="GO:0045275">
    <property type="term" value="C:respiratory chain complex III"/>
    <property type="evidence" value="ECO:0007669"/>
    <property type="project" value="UniProtKB-UniRule"/>
</dbReference>
<sequence>MSSLARPLYNTFVKRNFTFLGVIFASAFAFEIAFDITTDRIWDNINKGRQWKDIRSRYVQSGDGDEE</sequence>
<organism evidence="13 14">
    <name type="scientific">Amorphotheca resinae ATCC 22711</name>
    <dbReference type="NCBI Taxonomy" id="857342"/>
    <lineage>
        <taxon>Eukaryota</taxon>
        <taxon>Fungi</taxon>
        <taxon>Dikarya</taxon>
        <taxon>Ascomycota</taxon>
        <taxon>Pezizomycotina</taxon>
        <taxon>Leotiomycetes</taxon>
        <taxon>Helotiales</taxon>
        <taxon>Amorphothecaceae</taxon>
        <taxon>Amorphotheca</taxon>
    </lineage>
</organism>
<keyword evidence="9 12" id="KW-0496">Mitochondrion</keyword>
<gene>
    <name evidence="13" type="ORF">M430DRAFT_141437</name>
</gene>
<name>A0A2T3B0I7_AMORE</name>
<evidence type="ECO:0000256" key="5">
    <source>
        <dbReference type="ARBA" id="ARBA00022692"/>
    </source>
</evidence>
<evidence type="ECO:0000313" key="13">
    <source>
        <dbReference type="EMBL" id="PSS16918.1"/>
    </source>
</evidence>
<dbReference type="EMBL" id="KZ679012">
    <property type="protein sequence ID" value="PSS16918.1"/>
    <property type="molecule type" value="Genomic_DNA"/>
</dbReference>
<keyword evidence="3 12" id="KW-0813">Transport</keyword>
<dbReference type="PANTHER" id="PTHR12980">
    <property type="entry name" value="UBIQUINOL-CYTOCHROME C REDUCTASE COMPLEX, SUBUNIT X"/>
    <property type="match status" value="1"/>
</dbReference>
<dbReference type="Proteomes" id="UP000241818">
    <property type="component" value="Unassembled WGS sequence"/>
</dbReference>
<dbReference type="RefSeq" id="XP_024720426.1">
    <property type="nucleotide sequence ID" value="XM_024862713.1"/>
</dbReference>
<keyword evidence="8" id="KW-1133">Transmembrane helix</keyword>
<evidence type="ECO:0000256" key="4">
    <source>
        <dbReference type="ARBA" id="ARBA00022660"/>
    </source>
</evidence>
<dbReference type="GO" id="GO:0006122">
    <property type="term" value="P:mitochondrial electron transport, ubiquinol to cytochrome c"/>
    <property type="evidence" value="ECO:0007669"/>
    <property type="project" value="UniProtKB-UniRule"/>
</dbReference>
<dbReference type="InParanoid" id="A0A2T3B0I7"/>
<comment type="similarity">
    <text evidence="2 12">Belongs to the UQCR10/QCR9 family.</text>
</comment>
<evidence type="ECO:0000256" key="10">
    <source>
        <dbReference type="ARBA" id="ARBA00023136"/>
    </source>
</evidence>
<comment type="subcellular location">
    <subcellularLocation>
        <location evidence="1 12">Mitochondrion inner membrane</location>
        <topology evidence="1 12">Single-pass membrane protein</topology>
    </subcellularLocation>
</comment>
<protein>
    <recommendedName>
        <fullName evidence="11 12">Complex III subunit 9</fullName>
    </recommendedName>
</protein>
<comment type="subunit">
    <text evidence="12">Component of the ubiquinol-cytochrome c oxidoreductase (cytochrome b-c1 complex, complex III, CIII), a multisubunit enzyme composed of 3 respiratory subunits cytochrome b, cytochrome c1 and Rieske protein, 2 core protein subunits, and additional low-molecular weight protein subunits.</text>
</comment>
<keyword evidence="5" id="KW-0812">Transmembrane</keyword>
<reference evidence="13 14" key="1">
    <citation type="journal article" date="2018" name="New Phytol.">
        <title>Comparative genomics and transcriptomics depict ericoid mycorrhizal fungi as versatile saprotrophs and plant mutualists.</title>
        <authorList>
            <person name="Martino E."/>
            <person name="Morin E."/>
            <person name="Grelet G.A."/>
            <person name="Kuo A."/>
            <person name="Kohler A."/>
            <person name="Daghino S."/>
            <person name="Barry K.W."/>
            <person name="Cichocki N."/>
            <person name="Clum A."/>
            <person name="Dockter R.B."/>
            <person name="Hainaut M."/>
            <person name="Kuo R.C."/>
            <person name="LaButti K."/>
            <person name="Lindahl B.D."/>
            <person name="Lindquist E.A."/>
            <person name="Lipzen A."/>
            <person name="Khouja H.R."/>
            <person name="Magnuson J."/>
            <person name="Murat C."/>
            <person name="Ohm R.A."/>
            <person name="Singer S.W."/>
            <person name="Spatafora J.W."/>
            <person name="Wang M."/>
            <person name="Veneault-Fourrey C."/>
            <person name="Henrissat B."/>
            <person name="Grigoriev I.V."/>
            <person name="Martin F.M."/>
            <person name="Perotto S."/>
        </authorList>
    </citation>
    <scope>NUCLEOTIDE SEQUENCE [LARGE SCALE GENOMIC DNA]</scope>
    <source>
        <strain evidence="13 14">ATCC 22711</strain>
    </source>
</reference>
<evidence type="ECO:0000256" key="11">
    <source>
        <dbReference type="ARBA" id="ARBA00044247"/>
    </source>
</evidence>
<evidence type="ECO:0000256" key="6">
    <source>
        <dbReference type="ARBA" id="ARBA00022792"/>
    </source>
</evidence>
<dbReference type="InterPro" id="IPR008027">
    <property type="entry name" value="QCR9"/>
</dbReference>
<dbReference type="AlphaFoldDB" id="A0A2T3B0I7"/>
<evidence type="ECO:0000256" key="8">
    <source>
        <dbReference type="ARBA" id="ARBA00022989"/>
    </source>
</evidence>
<dbReference type="PANTHER" id="PTHR12980:SF0">
    <property type="entry name" value="CYTOCHROME B-C1 COMPLEX SUBUNIT 9"/>
    <property type="match status" value="1"/>
</dbReference>
<dbReference type="STRING" id="857342.A0A2T3B0I7"/>
<dbReference type="FunCoup" id="A0A2T3B0I7">
    <property type="interactions" value="290"/>
</dbReference>
<dbReference type="GO" id="GO:0005743">
    <property type="term" value="C:mitochondrial inner membrane"/>
    <property type="evidence" value="ECO:0007669"/>
    <property type="project" value="UniProtKB-SubCell"/>
</dbReference>
<dbReference type="GeneID" id="36570794"/>
<dbReference type="OrthoDB" id="44067at2759"/>
<dbReference type="Gene3D" id="1.20.5.260">
    <property type="entry name" value="Cytochrome b-c1 complex subunit 9"/>
    <property type="match status" value="1"/>
</dbReference>
<evidence type="ECO:0000256" key="1">
    <source>
        <dbReference type="ARBA" id="ARBA00004434"/>
    </source>
</evidence>
<keyword evidence="10" id="KW-0472">Membrane</keyword>
<evidence type="ECO:0000313" key="14">
    <source>
        <dbReference type="Proteomes" id="UP000241818"/>
    </source>
</evidence>
<keyword evidence="7 12" id="KW-0249">Electron transport</keyword>
<comment type="function">
    <text evidence="12">Component of the ubiquinol-cytochrome c oxidoreductase, a multisubunit transmembrane complex that is part of the mitochondrial electron transport chain which drives oxidative phosphorylation. The complex plays an important role in the uptake of multiple carbon sources present in different host niches.</text>
</comment>
<evidence type="ECO:0000256" key="7">
    <source>
        <dbReference type="ARBA" id="ARBA00022982"/>
    </source>
</evidence>
<evidence type="ECO:0000256" key="9">
    <source>
        <dbReference type="ARBA" id="ARBA00023128"/>
    </source>
</evidence>
<evidence type="ECO:0000256" key="2">
    <source>
        <dbReference type="ARBA" id="ARBA00007856"/>
    </source>
</evidence>
<dbReference type="InterPro" id="IPR036656">
    <property type="entry name" value="QCR9_sf"/>
</dbReference>
<dbReference type="FunFam" id="1.20.5.260:FF:000001">
    <property type="entry name" value="Cytochrome b-c1 complex subunit 9"/>
    <property type="match status" value="1"/>
</dbReference>
<keyword evidence="14" id="KW-1185">Reference proteome</keyword>
<dbReference type="SUPFAM" id="SSF81514">
    <property type="entry name" value="Subunit X (non-heme 7 kDa protein) of cytochrome bc1 complex (Ubiquinol-cytochrome c reductase)"/>
    <property type="match status" value="1"/>
</dbReference>
<keyword evidence="6 12" id="KW-0999">Mitochondrion inner membrane</keyword>